<keyword evidence="2" id="KW-1185">Reference proteome</keyword>
<evidence type="ECO:0000313" key="1">
    <source>
        <dbReference type="EMBL" id="MCX2523128.1"/>
    </source>
</evidence>
<feature type="non-terminal residue" evidence="1">
    <location>
        <position position="1"/>
    </location>
</feature>
<dbReference type="AlphaFoldDB" id="A0AA41ZFU9"/>
<dbReference type="RefSeq" id="WP_265895489.1">
    <property type="nucleotide sequence ID" value="NZ_JAPIVE010000001.1"/>
</dbReference>
<reference evidence="1" key="1">
    <citation type="submission" date="2022-11" db="EMBL/GenBank/DDBJ databases">
        <title>Larsenimonas rhizosphaerae sp. nov., isolated from a tidal mudflat.</title>
        <authorList>
            <person name="Lee S.D."/>
            <person name="Kim I.S."/>
        </authorList>
    </citation>
    <scope>NUCLEOTIDE SEQUENCE</scope>
    <source>
        <strain evidence="1">GH2-1</strain>
    </source>
</reference>
<dbReference type="EMBL" id="JAPIVE010000001">
    <property type="protein sequence ID" value="MCX2523128.1"/>
    <property type="molecule type" value="Genomic_DNA"/>
</dbReference>
<name>A0AA41ZFU9_9GAMM</name>
<sequence length="67" mass="7066">GGVQVGLGLVQVLLSLERQGIGVDDHCHDVDSLTLCYGNGGGSPFLVRLFSPLVKLSTQVIFALVQE</sequence>
<dbReference type="Proteomes" id="UP001165678">
    <property type="component" value="Unassembled WGS sequence"/>
</dbReference>
<organism evidence="1 2">
    <name type="scientific">Larsenimonas rhizosphaerae</name>
    <dbReference type="NCBI Taxonomy" id="2944682"/>
    <lineage>
        <taxon>Bacteria</taxon>
        <taxon>Pseudomonadati</taxon>
        <taxon>Pseudomonadota</taxon>
        <taxon>Gammaproteobacteria</taxon>
        <taxon>Oceanospirillales</taxon>
        <taxon>Halomonadaceae</taxon>
        <taxon>Larsenimonas</taxon>
    </lineage>
</organism>
<evidence type="ECO:0000313" key="2">
    <source>
        <dbReference type="Proteomes" id="UP001165678"/>
    </source>
</evidence>
<proteinExistence type="predicted"/>
<protein>
    <submittedName>
        <fullName evidence="1">Uncharacterized protein</fullName>
    </submittedName>
</protein>
<gene>
    <name evidence="1" type="ORF">OQ287_02635</name>
</gene>
<comment type="caution">
    <text evidence="1">The sequence shown here is derived from an EMBL/GenBank/DDBJ whole genome shotgun (WGS) entry which is preliminary data.</text>
</comment>
<accession>A0AA41ZFU9</accession>